<dbReference type="RefSeq" id="WP_027639065.1">
    <property type="nucleotide sequence ID" value="NZ_CABMJC010000010.1"/>
</dbReference>
<dbReference type="InterPro" id="IPR036514">
    <property type="entry name" value="SGNH_hydro_sf"/>
</dbReference>
<gene>
    <name evidence="1" type="ORF">SAMN04487885_11946</name>
</gene>
<dbReference type="Proteomes" id="UP000182135">
    <property type="component" value="Unassembled WGS sequence"/>
</dbReference>
<dbReference type="OrthoDB" id="9796702at2"/>
<evidence type="ECO:0000313" key="2">
    <source>
        <dbReference type="Proteomes" id="UP000182135"/>
    </source>
</evidence>
<accession>A0A1I2N6J8</accession>
<protein>
    <recommendedName>
        <fullName evidence="3">SGNH/GDSL hydrolase family protein</fullName>
    </recommendedName>
</protein>
<dbReference type="STRING" id="1529.SAMN04487885_11946"/>
<evidence type="ECO:0008006" key="3">
    <source>
        <dbReference type="Google" id="ProtNLM"/>
    </source>
</evidence>
<keyword evidence="2" id="KW-1185">Reference proteome</keyword>
<evidence type="ECO:0000313" key="1">
    <source>
        <dbReference type="EMBL" id="SFF99474.1"/>
    </source>
</evidence>
<dbReference type="eggNOG" id="COG2755">
    <property type="taxonomic scope" value="Bacteria"/>
</dbReference>
<sequence>MKKLKFLFRTIVICLIFGLLYLNVSERFETYSEINQGLMKNFYKQEKNSIDVVYVGSCHAYSTFIPHKLWDDYGVTSHVLASSGQEVQMSYYYLKEALKTQKIKTAVVEVYGVNRMDSYIPLDEFDKSVIFGFQSLKMSMDKIKYAFEYDNTANSNLELLFGLYSAHDRWDYQSETPMREVDFERFQRDYTFMANGWKEYWHVEENADENVILNYPQNDIVEDFDEVSEEYLLKIIELCKNEGINLVLTSAPYEIKDIEVSRLNKVKKIAESNNVPYINFNDQKLIEELDLHYYDMIDANHVDYSGAVKISDYVNKFIMENYPIESKKGNPKYASWDDGTQKVLSDNGREYWYDDAAFEQINVDNNEHLNVE</sequence>
<name>A0A1I2N6J8_9CLOT</name>
<dbReference type="AlphaFoldDB" id="A0A1I2N6J8"/>
<dbReference type="Gene3D" id="3.40.50.1110">
    <property type="entry name" value="SGNH hydrolase"/>
    <property type="match status" value="1"/>
</dbReference>
<dbReference type="SUPFAM" id="SSF52266">
    <property type="entry name" value="SGNH hydrolase"/>
    <property type="match status" value="1"/>
</dbReference>
<dbReference type="EMBL" id="FOOE01000019">
    <property type="protein sequence ID" value="SFF99474.1"/>
    <property type="molecule type" value="Genomic_DNA"/>
</dbReference>
<organism evidence="1 2">
    <name type="scientific">Clostridium cadaveris</name>
    <dbReference type="NCBI Taxonomy" id="1529"/>
    <lineage>
        <taxon>Bacteria</taxon>
        <taxon>Bacillati</taxon>
        <taxon>Bacillota</taxon>
        <taxon>Clostridia</taxon>
        <taxon>Eubacteriales</taxon>
        <taxon>Clostridiaceae</taxon>
        <taxon>Clostridium</taxon>
    </lineage>
</organism>
<proteinExistence type="predicted"/>
<reference evidence="1 2" key="1">
    <citation type="submission" date="2016-10" db="EMBL/GenBank/DDBJ databases">
        <authorList>
            <person name="de Groot N.N."/>
        </authorList>
    </citation>
    <scope>NUCLEOTIDE SEQUENCE [LARGE SCALE GENOMIC DNA]</scope>
    <source>
        <strain evidence="1 2">NLAE-zl-G419</strain>
    </source>
</reference>